<dbReference type="CDD" id="cd08771">
    <property type="entry name" value="DLP_1"/>
    <property type="match status" value="1"/>
</dbReference>
<dbReference type="InterPro" id="IPR022812">
    <property type="entry name" value="Dynamin"/>
</dbReference>
<proteinExistence type="predicted"/>
<dbReference type="InterPro" id="IPR027417">
    <property type="entry name" value="P-loop_NTPase"/>
</dbReference>
<dbReference type="GO" id="GO:0005874">
    <property type="term" value="C:microtubule"/>
    <property type="evidence" value="ECO:0007669"/>
    <property type="project" value="TreeGrafter"/>
</dbReference>
<dbReference type="EMBL" id="LR728159">
    <property type="protein sequence ID" value="VWP00095.1"/>
    <property type="molecule type" value="Genomic_DNA"/>
</dbReference>
<dbReference type="GO" id="GO:0006897">
    <property type="term" value="P:endocytosis"/>
    <property type="evidence" value="ECO:0007669"/>
    <property type="project" value="TreeGrafter"/>
</dbReference>
<dbReference type="GO" id="GO:0048312">
    <property type="term" value="P:intracellular distribution of mitochondria"/>
    <property type="evidence" value="ECO:0007669"/>
    <property type="project" value="TreeGrafter"/>
</dbReference>
<dbReference type="SUPFAM" id="SSF52540">
    <property type="entry name" value="P-loop containing nucleoside triphosphate hydrolases"/>
    <property type="match status" value="1"/>
</dbReference>
<evidence type="ECO:0000313" key="2">
    <source>
        <dbReference type="EMBL" id="VWP00095.1"/>
    </source>
</evidence>
<dbReference type="GO" id="GO:0003924">
    <property type="term" value="F:GTPase activity"/>
    <property type="evidence" value="ECO:0007669"/>
    <property type="project" value="InterPro"/>
</dbReference>
<dbReference type="GO" id="GO:0005525">
    <property type="term" value="F:GTP binding"/>
    <property type="evidence" value="ECO:0007669"/>
    <property type="project" value="InterPro"/>
</dbReference>
<dbReference type="GO" id="GO:0005739">
    <property type="term" value="C:mitochondrion"/>
    <property type="evidence" value="ECO:0007669"/>
    <property type="project" value="TreeGrafter"/>
</dbReference>
<sequence length="192" mass="21540">MDADLIKLVNKLQDTFANLGGELDMPQLAVVGSQSAGKSSVLETIVGRDFLPRGQGIVTRRPLVLQLIHTPVPDTPADYTEWGQFLHIDKRYTDFNEIRREIEQETFRVAGQNKGISKLPIHLRIYSPNVLDLTLVDLPGLTKVRVGTWIRREVLQEMSCLAHVADRPGIELLLGSHRRIGYDTTAFPFKGV</sequence>
<dbReference type="Gene3D" id="3.40.50.300">
    <property type="entry name" value="P-loop containing nucleotide triphosphate hydrolases"/>
    <property type="match status" value="1"/>
</dbReference>
<evidence type="ECO:0000259" key="1">
    <source>
        <dbReference type="PROSITE" id="PS51718"/>
    </source>
</evidence>
<dbReference type="GO" id="GO:0016559">
    <property type="term" value="P:peroxisome fission"/>
    <property type="evidence" value="ECO:0007669"/>
    <property type="project" value="TreeGrafter"/>
</dbReference>
<dbReference type="InterPro" id="IPR001401">
    <property type="entry name" value="Dynamin_GTPase"/>
</dbReference>
<dbReference type="InterPro" id="IPR045063">
    <property type="entry name" value="Dynamin_N"/>
</dbReference>
<dbReference type="PRINTS" id="PR00195">
    <property type="entry name" value="DYNAMIN"/>
</dbReference>
<dbReference type="Pfam" id="PF00350">
    <property type="entry name" value="Dynamin_N"/>
    <property type="match status" value="1"/>
</dbReference>
<dbReference type="GO" id="GO:0000266">
    <property type="term" value="P:mitochondrial fission"/>
    <property type="evidence" value="ECO:0007669"/>
    <property type="project" value="TreeGrafter"/>
</dbReference>
<reference evidence="2" key="1">
    <citation type="submission" date="2019-10" db="EMBL/GenBank/DDBJ databases">
        <authorList>
            <person name="Nor Muhammad N."/>
        </authorList>
    </citation>
    <scope>NUCLEOTIDE SEQUENCE</scope>
</reference>
<dbReference type="PANTHER" id="PTHR11566:SF235">
    <property type="entry name" value="DYNAMIN-RELATED PROTEIN DNM1"/>
    <property type="match status" value="1"/>
</dbReference>
<protein>
    <submittedName>
        <fullName evidence="2">Iron transport multicopper oxidase FET3 )</fullName>
        <ecNumber evidence="2">1.-.-.-</ecNumber>
    </submittedName>
</protein>
<dbReference type="GO" id="GO:0005777">
    <property type="term" value="C:peroxisome"/>
    <property type="evidence" value="ECO:0007669"/>
    <property type="project" value="TreeGrafter"/>
</dbReference>
<name>A0A5K1K2U7_9APHY</name>
<dbReference type="SMART" id="SM00053">
    <property type="entry name" value="DYNc"/>
    <property type="match status" value="1"/>
</dbReference>
<accession>A0A5K1K2U7</accession>
<gene>
    <name evidence="2" type="primary">I1RMG9</name>
</gene>
<dbReference type="GO" id="GO:0016491">
    <property type="term" value="F:oxidoreductase activity"/>
    <property type="evidence" value="ECO:0007669"/>
    <property type="project" value="UniProtKB-KW"/>
</dbReference>
<organism evidence="2">
    <name type="scientific">Ganoderma boninense</name>
    <dbReference type="NCBI Taxonomy" id="34458"/>
    <lineage>
        <taxon>Eukaryota</taxon>
        <taxon>Fungi</taxon>
        <taxon>Dikarya</taxon>
        <taxon>Basidiomycota</taxon>
        <taxon>Agaricomycotina</taxon>
        <taxon>Agaricomycetes</taxon>
        <taxon>Polyporales</taxon>
        <taxon>Polyporaceae</taxon>
        <taxon>Ganoderma</taxon>
    </lineage>
</organism>
<dbReference type="AlphaFoldDB" id="A0A5K1K2U7"/>
<dbReference type="InterPro" id="IPR030381">
    <property type="entry name" value="G_DYNAMIN_dom"/>
</dbReference>
<dbReference type="GO" id="GO:0016020">
    <property type="term" value="C:membrane"/>
    <property type="evidence" value="ECO:0007669"/>
    <property type="project" value="TreeGrafter"/>
</dbReference>
<dbReference type="GO" id="GO:0008017">
    <property type="term" value="F:microtubule binding"/>
    <property type="evidence" value="ECO:0007669"/>
    <property type="project" value="TreeGrafter"/>
</dbReference>
<dbReference type="PANTHER" id="PTHR11566">
    <property type="entry name" value="DYNAMIN"/>
    <property type="match status" value="1"/>
</dbReference>
<dbReference type="EC" id="1.-.-.-" evidence="2"/>
<feature type="domain" description="Dynamin-type G" evidence="1">
    <location>
        <begin position="22"/>
        <end position="192"/>
    </location>
</feature>
<keyword evidence="2" id="KW-0560">Oxidoreductase</keyword>
<dbReference type="PROSITE" id="PS51718">
    <property type="entry name" value="G_DYNAMIN_2"/>
    <property type="match status" value="1"/>
</dbReference>